<dbReference type="EMBL" id="ML736476">
    <property type="protein sequence ID" value="KAE8371112.1"/>
    <property type="molecule type" value="Genomic_DNA"/>
</dbReference>
<name>A0A5N7AMK5_9EURO</name>
<dbReference type="PANTHER" id="PTHR24185">
    <property type="entry name" value="CALCIUM-INDEPENDENT PHOSPHOLIPASE A2-GAMMA"/>
    <property type="match status" value="1"/>
</dbReference>
<keyword evidence="5 7" id="KW-0442">Lipid degradation</keyword>
<dbReference type="PROSITE" id="PS00518">
    <property type="entry name" value="ZF_RING_1"/>
    <property type="match status" value="1"/>
</dbReference>
<dbReference type="Gene3D" id="3.40.1090.10">
    <property type="entry name" value="Cytosolic phospholipase A2 catalytic domain"/>
    <property type="match status" value="1"/>
</dbReference>
<evidence type="ECO:0000256" key="7">
    <source>
        <dbReference type="PROSITE-ProRule" id="PRU01161"/>
    </source>
</evidence>
<accession>A0A5N7AMK5</accession>
<dbReference type="InterPro" id="IPR016035">
    <property type="entry name" value="Acyl_Trfase/lysoPLipase"/>
</dbReference>
<feature type="domain" description="PNPLA" evidence="9">
    <location>
        <begin position="483"/>
        <end position="733"/>
    </location>
</feature>
<protein>
    <submittedName>
        <fullName evidence="10">Patatin-like phospholipase</fullName>
    </submittedName>
</protein>
<dbReference type="GO" id="GO:0016020">
    <property type="term" value="C:membrane"/>
    <property type="evidence" value="ECO:0007669"/>
    <property type="project" value="TreeGrafter"/>
</dbReference>
<evidence type="ECO:0000256" key="4">
    <source>
        <dbReference type="ARBA" id="ARBA00022833"/>
    </source>
</evidence>
<dbReference type="Pfam" id="PF01734">
    <property type="entry name" value="Patatin"/>
    <property type="match status" value="1"/>
</dbReference>
<sequence length="1022" mass="114838">MRHIEEVSWLDVGLGKDERFTIWDHGRLDQVMNILSDLEAKAPSLCLFLGGDAKDNALQQIFPQNNIKRHRSSSSIKLRYDIGSLKSNSPILFADGDPQFCPIPAGSYDYGKSYPVSWEVSSTKTVLRALWTRLISLFASIICVFADDFNEISELVVFLTKCLDNPSMALPPAVRPRILVVLTNEMDVPDELADITKLCGLIKETNAQLSTEALSSVKIICLGQTSLSDSTRYERLRALLHRQLDDIQSMRLQNQVLFTTSHWPVLFQSALRQTANDCLQPFNLVAATRGSRPVPSVTSAHLGHFCGVAQTAGYSYEEFAPTIASALFMDHYVPRTIMFDPISVFRTLYRSQVLSGITSYIRRMPEIPEKRFIELIEDSMVQLYKKANQVGMLSVDLRKEQLLFLSGQLCRIRTTQICLYCLLCTAQHSLPCGHTICDKCAQLFGVPTGDVEFQFTITGCLYCLYRRPLVVDVLPPTMNPTILAIDGGGVRGVIPLEFLLLIQESLGPSCPFHDLIDLGIGTSSAGGLSILGLLKMGWDIKTCSEKFDRVARQIFHNRRNSLLSKVFRSTAGRESVIAHLHKWLLWFLFDGCYDSNIFDSVLKDVYGERTRIFDPQPRANSVSLFSGTKVGVVAASIAKNTRSFVFGNFNTAENAVTSCTECGYRRCGCQVTKIESREFNIIRPAEAYLEPLVWEAARATAAAPFFFPPAYIKDIGSFQDGGLMDNFAADIARRLCRQIWPSKKTPARVLSMGTGRIAEASDHSPQFRHIFRDGFVRRGFNAWMSSMDTEPKWLAMISQLDDIQKRDYFRMNVALPDMDSAIDSIDAMDDYRNLVVIQPGNARLARDVAMAFLVSRFYFVLEDVSQDAGMSFLCHGSIRCKGKAHQIVAALENLQSQRIHFVTDTDGISRFDGLGDICRGCSRYRKPVSVLVRHLDEAISIYMRVSSQHYWRINGFPDCMQSIILKQDFYSPFGRSDHDRPMAAVCSVCDPHRTRGKRRKRSPELSLPGQQPKRVCVGRSET</sequence>
<feature type="short sequence motif" description="GXGXXG" evidence="7">
    <location>
        <begin position="487"/>
        <end position="492"/>
    </location>
</feature>
<dbReference type="InterPro" id="IPR017907">
    <property type="entry name" value="Znf_RING_CS"/>
</dbReference>
<dbReference type="AlphaFoldDB" id="A0A5N7AMK5"/>
<feature type="short sequence motif" description="DGA/G" evidence="7">
    <location>
        <begin position="720"/>
        <end position="722"/>
    </location>
</feature>
<reference evidence="10 11" key="1">
    <citation type="submission" date="2019-04" db="EMBL/GenBank/DDBJ databases">
        <title>Friends and foes A comparative genomics studyof 23 Aspergillus species from section Flavi.</title>
        <authorList>
            <consortium name="DOE Joint Genome Institute"/>
            <person name="Kjaerbolling I."/>
            <person name="Vesth T."/>
            <person name="Frisvad J.C."/>
            <person name="Nybo J.L."/>
            <person name="Theobald S."/>
            <person name="Kildgaard S."/>
            <person name="Isbrandt T."/>
            <person name="Kuo A."/>
            <person name="Sato A."/>
            <person name="Lyhne E.K."/>
            <person name="Kogle M.E."/>
            <person name="Wiebenga A."/>
            <person name="Kun R.S."/>
            <person name="Lubbers R.J."/>
            <person name="Makela M.R."/>
            <person name="Barry K."/>
            <person name="Chovatia M."/>
            <person name="Clum A."/>
            <person name="Daum C."/>
            <person name="Haridas S."/>
            <person name="He G."/>
            <person name="LaButti K."/>
            <person name="Lipzen A."/>
            <person name="Mondo S."/>
            <person name="Riley R."/>
            <person name="Salamov A."/>
            <person name="Simmons B.A."/>
            <person name="Magnuson J.K."/>
            <person name="Henrissat B."/>
            <person name="Mortensen U.H."/>
            <person name="Larsen T.O."/>
            <person name="Devries R.P."/>
            <person name="Grigoriev I.V."/>
            <person name="Machida M."/>
            <person name="Baker S.E."/>
            <person name="Andersen M.R."/>
        </authorList>
    </citation>
    <scope>NUCLEOTIDE SEQUENCE [LARGE SCALE GENOMIC DNA]</scope>
    <source>
        <strain evidence="10 11">IBT 29228</strain>
    </source>
</reference>
<keyword evidence="11" id="KW-1185">Reference proteome</keyword>
<feature type="active site" description="Proton acceptor" evidence="7">
    <location>
        <position position="720"/>
    </location>
</feature>
<dbReference type="GO" id="GO:0047499">
    <property type="term" value="F:calcium-independent phospholipase A2 activity"/>
    <property type="evidence" value="ECO:0007669"/>
    <property type="project" value="TreeGrafter"/>
</dbReference>
<dbReference type="GO" id="GO:0008270">
    <property type="term" value="F:zinc ion binding"/>
    <property type="evidence" value="ECO:0007669"/>
    <property type="project" value="UniProtKB-KW"/>
</dbReference>
<evidence type="ECO:0000256" key="1">
    <source>
        <dbReference type="ARBA" id="ARBA00022723"/>
    </source>
</evidence>
<organism evidence="10 11">
    <name type="scientific">Aspergillus bertholletiae</name>
    <dbReference type="NCBI Taxonomy" id="1226010"/>
    <lineage>
        <taxon>Eukaryota</taxon>
        <taxon>Fungi</taxon>
        <taxon>Dikarya</taxon>
        <taxon>Ascomycota</taxon>
        <taxon>Pezizomycotina</taxon>
        <taxon>Eurotiomycetes</taxon>
        <taxon>Eurotiomycetidae</taxon>
        <taxon>Eurotiales</taxon>
        <taxon>Aspergillaceae</taxon>
        <taxon>Aspergillus</taxon>
        <taxon>Aspergillus subgen. Circumdati</taxon>
    </lineage>
</organism>
<evidence type="ECO:0000256" key="6">
    <source>
        <dbReference type="ARBA" id="ARBA00023098"/>
    </source>
</evidence>
<dbReference type="PROSITE" id="PS51635">
    <property type="entry name" value="PNPLA"/>
    <property type="match status" value="1"/>
</dbReference>
<dbReference type="GO" id="GO:0046486">
    <property type="term" value="P:glycerolipid metabolic process"/>
    <property type="evidence" value="ECO:0007669"/>
    <property type="project" value="UniProtKB-ARBA"/>
</dbReference>
<gene>
    <name evidence="10" type="ORF">BDV26DRAFT_287040</name>
</gene>
<evidence type="ECO:0000259" key="9">
    <source>
        <dbReference type="PROSITE" id="PS51635"/>
    </source>
</evidence>
<keyword evidence="6 7" id="KW-0443">Lipid metabolism</keyword>
<comment type="caution">
    <text evidence="7">Lacks conserved residue(s) required for the propagation of feature annotation.</text>
</comment>
<dbReference type="PANTHER" id="PTHR24185:SF1">
    <property type="entry name" value="CALCIUM-INDEPENDENT PHOSPHOLIPASE A2-GAMMA"/>
    <property type="match status" value="1"/>
</dbReference>
<dbReference type="Proteomes" id="UP000326198">
    <property type="component" value="Unassembled WGS sequence"/>
</dbReference>
<dbReference type="SUPFAM" id="SSF52151">
    <property type="entry name" value="FabD/lysophospholipase-like"/>
    <property type="match status" value="1"/>
</dbReference>
<evidence type="ECO:0000256" key="8">
    <source>
        <dbReference type="SAM" id="MobiDB-lite"/>
    </source>
</evidence>
<evidence type="ECO:0000313" key="10">
    <source>
        <dbReference type="EMBL" id="KAE8371112.1"/>
    </source>
</evidence>
<dbReference type="CDD" id="cd07199">
    <property type="entry name" value="Pat17_PNPLA8_PNPLA9_like"/>
    <property type="match status" value="1"/>
</dbReference>
<keyword evidence="1" id="KW-0479">Metal-binding</keyword>
<keyword evidence="3 7" id="KW-0378">Hydrolase</keyword>
<keyword evidence="2" id="KW-0863">Zinc-finger</keyword>
<evidence type="ECO:0000313" key="11">
    <source>
        <dbReference type="Proteomes" id="UP000326198"/>
    </source>
</evidence>
<keyword evidence="4" id="KW-0862">Zinc</keyword>
<evidence type="ECO:0000256" key="5">
    <source>
        <dbReference type="ARBA" id="ARBA00022963"/>
    </source>
</evidence>
<evidence type="ECO:0000256" key="3">
    <source>
        <dbReference type="ARBA" id="ARBA00022801"/>
    </source>
</evidence>
<feature type="region of interest" description="Disordered" evidence="8">
    <location>
        <begin position="994"/>
        <end position="1022"/>
    </location>
</feature>
<proteinExistence type="predicted"/>
<dbReference type="InterPro" id="IPR002641">
    <property type="entry name" value="PNPLA_dom"/>
</dbReference>
<evidence type="ECO:0000256" key="2">
    <source>
        <dbReference type="ARBA" id="ARBA00022771"/>
    </source>
</evidence>
<dbReference type="OrthoDB" id="194358at2759"/>
<dbReference type="GO" id="GO:0016042">
    <property type="term" value="P:lipid catabolic process"/>
    <property type="evidence" value="ECO:0007669"/>
    <property type="project" value="UniProtKB-UniRule"/>
</dbReference>
<dbReference type="GO" id="GO:0019369">
    <property type="term" value="P:arachidonate metabolic process"/>
    <property type="evidence" value="ECO:0007669"/>
    <property type="project" value="TreeGrafter"/>
</dbReference>
<feature type="active site" description="Nucleophile" evidence="7">
    <location>
        <position position="523"/>
    </location>
</feature>